<dbReference type="Proteomes" id="UP001195624">
    <property type="component" value="Unassembled WGS sequence"/>
</dbReference>
<organism evidence="2 3">
    <name type="scientific">Winslowiella toletana</name>
    <dbReference type="NCBI Taxonomy" id="92490"/>
    <lineage>
        <taxon>Bacteria</taxon>
        <taxon>Pseudomonadati</taxon>
        <taxon>Pseudomonadota</taxon>
        <taxon>Gammaproteobacteria</taxon>
        <taxon>Enterobacterales</taxon>
        <taxon>Erwiniaceae</taxon>
        <taxon>Winslowiella</taxon>
    </lineage>
</organism>
<proteinExistence type="predicted"/>
<sequence length="155" mass="16871">MTQKNQYSRRKLSALSLIFPAIMLSGSAGLWQMAHAEDVLQYRPTLVTLEGDVDMQQFDGPPGYGDGPDDKKVYVPVLHLATPVAVNPAPGISNEDADSEPESNVTEMQVLSDHGAVKLNGCYRISGKLMHQVIADHYTTVLIIMDSAQPSTNCK</sequence>
<evidence type="ECO:0000313" key="2">
    <source>
        <dbReference type="EMBL" id="MBP2169638.1"/>
    </source>
</evidence>
<accession>A0ABS4PAH8</accession>
<protein>
    <submittedName>
        <fullName evidence="2">Uncharacterized protein</fullName>
    </submittedName>
</protein>
<gene>
    <name evidence="2" type="ORF">J2125_002830</name>
</gene>
<evidence type="ECO:0000313" key="3">
    <source>
        <dbReference type="Proteomes" id="UP001195624"/>
    </source>
</evidence>
<dbReference type="EMBL" id="JAGGMQ010000001">
    <property type="protein sequence ID" value="MBP2169638.1"/>
    <property type="molecule type" value="Genomic_DNA"/>
</dbReference>
<reference evidence="3" key="1">
    <citation type="submission" date="2023-07" db="EMBL/GenBank/DDBJ databases">
        <title>Genome mining of underrepresented organisms for secondary metabolites.</title>
        <authorList>
            <person name="D'Agostino P.M."/>
        </authorList>
    </citation>
    <scope>NUCLEOTIDE SEQUENCE [LARGE SCALE GENOMIC DNA]</scope>
    <source>
        <strain evidence="3">WS4403</strain>
    </source>
</reference>
<name>A0ABS4PAH8_9GAMM</name>
<keyword evidence="3" id="KW-1185">Reference proteome</keyword>
<keyword evidence="1" id="KW-0732">Signal</keyword>
<feature type="signal peptide" evidence="1">
    <location>
        <begin position="1"/>
        <end position="36"/>
    </location>
</feature>
<feature type="chain" id="PRO_5045567271" evidence="1">
    <location>
        <begin position="37"/>
        <end position="155"/>
    </location>
</feature>
<comment type="caution">
    <text evidence="2">The sequence shown here is derived from an EMBL/GenBank/DDBJ whole genome shotgun (WGS) entry which is preliminary data.</text>
</comment>
<dbReference type="RefSeq" id="WP_017800602.1">
    <property type="nucleotide sequence ID" value="NZ_JAGGMQ010000001.1"/>
</dbReference>
<evidence type="ECO:0000256" key="1">
    <source>
        <dbReference type="SAM" id="SignalP"/>
    </source>
</evidence>